<dbReference type="Proteomes" id="UP000243719">
    <property type="component" value="Unassembled WGS sequence"/>
</dbReference>
<dbReference type="PANTHER" id="PTHR28152">
    <property type="entry name" value="HYDROXYACYL-THIOESTER DEHYDRATASE TYPE 2, MITOCHONDRIAL"/>
    <property type="match status" value="1"/>
</dbReference>
<protein>
    <submittedName>
        <fullName evidence="2">3-methylfumaryl-CoA hydratase</fullName>
    </submittedName>
</protein>
<dbReference type="InterPro" id="IPR052741">
    <property type="entry name" value="Mitochondrial_HTD2"/>
</dbReference>
<dbReference type="PANTHER" id="PTHR28152:SF1">
    <property type="entry name" value="HYDROXYACYL-THIOESTER DEHYDRATASE TYPE 2, MITOCHONDRIAL"/>
    <property type="match status" value="1"/>
</dbReference>
<accession>A0A1H2PLD0</accession>
<dbReference type="STRING" id="1770053.SAMN05216551_102374"/>
<evidence type="ECO:0000313" key="2">
    <source>
        <dbReference type="EMBL" id="SDV47216.1"/>
    </source>
</evidence>
<dbReference type="GO" id="GO:0019171">
    <property type="term" value="F:(3R)-hydroxyacyl-[acyl-carrier-protein] dehydratase activity"/>
    <property type="evidence" value="ECO:0007669"/>
    <property type="project" value="TreeGrafter"/>
</dbReference>
<dbReference type="SUPFAM" id="SSF54637">
    <property type="entry name" value="Thioesterase/thiol ester dehydrase-isomerase"/>
    <property type="match status" value="2"/>
</dbReference>
<dbReference type="Gene3D" id="3.10.129.10">
    <property type="entry name" value="Hotdog Thioesterase"/>
    <property type="match status" value="2"/>
</dbReference>
<dbReference type="RefSeq" id="WP_091905543.1">
    <property type="nucleotide sequence ID" value="NZ_FNLO01000002.1"/>
</dbReference>
<gene>
    <name evidence="2" type="ORF">SAMN05216551_102374</name>
</gene>
<dbReference type="Pfam" id="PF13452">
    <property type="entry name" value="FAS1_DH_region"/>
    <property type="match status" value="1"/>
</dbReference>
<dbReference type="InterPro" id="IPR039569">
    <property type="entry name" value="FAS1-like_DH_region"/>
</dbReference>
<name>A0A1H2PLD0_9BURK</name>
<keyword evidence="3" id="KW-1185">Reference proteome</keyword>
<organism evidence="2 3">
    <name type="scientific">Chitinasiproducens palmae</name>
    <dbReference type="NCBI Taxonomy" id="1770053"/>
    <lineage>
        <taxon>Bacteria</taxon>
        <taxon>Pseudomonadati</taxon>
        <taxon>Pseudomonadota</taxon>
        <taxon>Betaproteobacteria</taxon>
        <taxon>Burkholderiales</taxon>
        <taxon>Burkholderiaceae</taxon>
        <taxon>Chitinasiproducens</taxon>
    </lineage>
</organism>
<evidence type="ECO:0000259" key="1">
    <source>
        <dbReference type="Pfam" id="PF13452"/>
    </source>
</evidence>
<feature type="domain" description="FAS1-like dehydratase" evidence="1">
    <location>
        <begin position="74"/>
        <end position="131"/>
    </location>
</feature>
<sequence length="280" mass="30597">MTKRLSHETQRIETAYDTLSATHAAALSATLDYPSVPVDGDLLPPLWHWTYFTPLVPQSSLAEDGHPHKGGFLPELNLPRRMWAGGRLRFHVPLMIGEQAMRESRVGSISKKQGRSGRLAFVTVQHRITGAGALAIEEEHDIVYRELATAGSTAPAATMAPAAAYWRRTLVPDETLLFRYSALTFNAHRIHYDKPYVTGVEGYPGLVVHGPLIATLLIDLIRRSVPDARIAGFSFKAVRPSFAGLPLELCGQPSGDGATIDLWSMDHEGLLGMTARAALV</sequence>
<proteinExistence type="predicted"/>
<evidence type="ECO:0000313" key="3">
    <source>
        <dbReference type="Proteomes" id="UP000243719"/>
    </source>
</evidence>
<dbReference type="InterPro" id="IPR029069">
    <property type="entry name" value="HotDog_dom_sf"/>
</dbReference>
<dbReference type="EMBL" id="FNLO01000002">
    <property type="protein sequence ID" value="SDV47216.1"/>
    <property type="molecule type" value="Genomic_DNA"/>
</dbReference>
<reference evidence="3" key="1">
    <citation type="submission" date="2016-09" db="EMBL/GenBank/DDBJ databases">
        <authorList>
            <person name="Varghese N."/>
            <person name="Submissions S."/>
        </authorList>
    </citation>
    <scope>NUCLEOTIDE SEQUENCE [LARGE SCALE GENOMIC DNA]</scope>
    <source>
        <strain evidence="3">JS23</strain>
    </source>
</reference>
<dbReference type="AlphaFoldDB" id="A0A1H2PLD0"/>
<dbReference type="OrthoDB" id="7183822at2"/>